<dbReference type="PANTHER" id="PTHR11649">
    <property type="entry name" value="MSS1/TRME-RELATED GTP-BINDING PROTEIN"/>
    <property type="match status" value="1"/>
</dbReference>
<evidence type="ECO:0000313" key="3">
    <source>
        <dbReference type="Proteomes" id="UP000816034"/>
    </source>
</evidence>
<dbReference type="Proteomes" id="UP000816034">
    <property type="component" value="Unassembled WGS sequence"/>
</dbReference>
<organism evidence="2 3">
    <name type="scientific">Naegleria lovaniensis</name>
    <name type="common">Amoeba</name>
    <dbReference type="NCBI Taxonomy" id="51637"/>
    <lineage>
        <taxon>Eukaryota</taxon>
        <taxon>Discoba</taxon>
        <taxon>Heterolobosea</taxon>
        <taxon>Tetramitia</taxon>
        <taxon>Eutetramitia</taxon>
        <taxon>Vahlkampfiidae</taxon>
        <taxon>Naegleria</taxon>
    </lineage>
</organism>
<keyword evidence="3" id="KW-1185">Reference proteome</keyword>
<evidence type="ECO:0000313" key="2">
    <source>
        <dbReference type="EMBL" id="KAG2381818.1"/>
    </source>
</evidence>
<name>A0AA88GNN4_NAELO</name>
<dbReference type="GeneID" id="68098656"/>
<proteinExistence type="predicted"/>
<dbReference type="SUPFAM" id="SSF52540">
    <property type="entry name" value="P-loop containing nucleoside triphosphate hydrolases"/>
    <property type="match status" value="1"/>
</dbReference>
<feature type="region of interest" description="Disordered" evidence="1">
    <location>
        <begin position="135"/>
        <end position="177"/>
    </location>
</feature>
<reference evidence="2 3" key="1">
    <citation type="journal article" date="2018" name="BMC Genomics">
        <title>The genome of Naegleria lovaniensis, the basis for a comparative approach to unravel pathogenicity factors of the human pathogenic amoeba N. fowleri.</title>
        <authorList>
            <person name="Liechti N."/>
            <person name="Schurch N."/>
            <person name="Bruggmann R."/>
            <person name="Wittwer M."/>
        </authorList>
    </citation>
    <scope>NUCLEOTIDE SEQUENCE [LARGE SCALE GENOMIC DNA]</scope>
    <source>
        <strain evidence="2 3">ATCC 30569</strain>
    </source>
</reference>
<gene>
    <name evidence="2" type="ORF">C9374_006202</name>
</gene>
<accession>A0AA88GNN4</accession>
<feature type="compositionally biased region" description="Basic and acidic residues" evidence="1">
    <location>
        <begin position="145"/>
        <end position="171"/>
    </location>
</feature>
<dbReference type="AlphaFoldDB" id="A0AA88GNN4"/>
<dbReference type="RefSeq" id="XP_044547497.1">
    <property type="nucleotide sequence ID" value="XM_044696037.1"/>
</dbReference>
<sequence>MNAKNPKLGLKKSDIDFFHFCVKNNIPYTVVVTKVDNAKSEVLNEIAITLRHLLLRELKELKLTKSVHITPTIFFTSSKKRKGISEIRNYIASLSLNFESRINIASSDLNQQAFDISTSNNNDDMVLFGADEEDDEPIAPLPIKTSKDTKKTIQKEKDNEKSEELNTEKPVKSQKKQSVNIAAIPIGALAQKNKYVQRAKHLDDSVKRNAKQLKSYGDIVKYHLRTANRKKK</sequence>
<dbReference type="PANTHER" id="PTHR11649:SF13">
    <property type="entry name" value="ENGB-TYPE G DOMAIN-CONTAINING PROTEIN"/>
    <property type="match status" value="1"/>
</dbReference>
<protein>
    <submittedName>
        <fullName evidence="2">Uncharacterized protein</fullName>
    </submittedName>
</protein>
<comment type="caution">
    <text evidence="2">The sequence shown here is derived from an EMBL/GenBank/DDBJ whole genome shotgun (WGS) entry which is preliminary data.</text>
</comment>
<dbReference type="EMBL" id="PYSW02000026">
    <property type="protein sequence ID" value="KAG2381818.1"/>
    <property type="molecule type" value="Genomic_DNA"/>
</dbReference>
<dbReference type="Gene3D" id="3.40.50.300">
    <property type="entry name" value="P-loop containing nucleotide triphosphate hydrolases"/>
    <property type="match status" value="1"/>
</dbReference>
<evidence type="ECO:0000256" key="1">
    <source>
        <dbReference type="SAM" id="MobiDB-lite"/>
    </source>
</evidence>
<dbReference type="InterPro" id="IPR027417">
    <property type="entry name" value="P-loop_NTPase"/>
</dbReference>